<evidence type="ECO:0000256" key="2">
    <source>
        <dbReference type="ARBA" id="ARBA00022664"/>
    </source>
</evidence>
<dbReference type="InterPro" id="IPR034393">
    <property type="entry name" value="TatSF1-like"/>
</dbReference>
<dbReference type="SMART" id="SM00360">
    <property type="entry name" value="RRM"/>
    <property type="match status" value="2"/>
</dbReference>
<dbReference type="InterPro" id="IPR035979">
    <property type="entry name" value="RBD_domain_sf"/>
</dbReference>
<evidence type="ECO:0000256" key="3">
    <source>
        <dbReference type="ARBA" id="ARBA00022737"/>
    </source>
</evidence>
<dbReference type="Pfam" id="PF00076">
    <property type="entry name" value="RRM_1"/>
    <property type="match status" value="1"/>
</dbReference>
<evidence type="ECO:0000256" key="4">
    <source>
        <dbReference type="ARBA" id="ARBA00022884"/>
    </source>
</evidence>
<accession>F0ZSU1</accession>
<sequence length="365" mass="42508">MSSNIEKNNNTEISKTNNSETKDDNNNNENKILEPKPDSDSNNNNTENKVFKNKNNQWSYFSEKEKIYFIYDEINKQWYPEITKEMVESQQSIYKKSEKKRDKNQELEENISELYISGLPIDGSVREEEINKYLKKCGFVKKNEYGRPIINLYVDENNLFTGNALVSFERKESIPIAILQYDDTEIVPNHPIKLRKATLEESLSVNNATQNSNNNSNNKKKKQKKSGQDKRSEYENELKYGWADSESKTVIIKNLFSPSEAWEDPNFFNSLQADLEDETHGCAKCGEISSIHIFEYNPDGVVSVKFKEFESAESCVALMDGRFFGGRKLSADFYDGFTNYHVDETDEDKEIRLKKWEEYISKEEE</sequence>
<dbReference type="GeneID" id="10507881"/>
<dbReference type="PANTHER" id="PTHR15608">
    <property type="entry name" value="SPLICING FACTOR U2AF-ASSOCIATED PROTEIN 2"/>
    <property type="match status" value="1"/>
</dbReference>
<dbReference type="AlphaFoldDB" id="F0ZSU1"/>
<evidence type="ECO:0000259" key="8">
    <source>
        <dbReference type="PROSITE" id="PS50102"/>
    </source>
</evidence>
<feature type="region of interest" description="Disordered" evidence="7">
    <location>
        <begin position="206"/>
        <end position="232"/>
    </location>
</feature>
<dbReference type="InterPro" id="IPR012677">
    <property type="entry name" value="Nucleotide-bd_a/b_plait_sf"/>
</dbReference>
<gene>
    <name evidence="9" type="ORF">DICPUDRAFT_155008</name>
</gene>
<proteinExistence type="inferred from homology"/>
<dbReference type="Gene3D" id="3.30.70.330">
    <property type="match status" value="2"/>
</dbReference>
<dbReference type="GO" id="GO:0005686">
    <property type="term" value="C:U2 snRNP"/>
    <property type="evidence" value="ECO:0000318"/>
    <property type="project" value="GO_Central"/>
</dbReference>
<comment type="similarity">
    <text evidence="1">Belongs to the HTATSF1 family.</text>
</comment>
<feature type="domain" description="RRM" evidence="8">
    <location>
        <begin position="248"/>
        <end position="336"/>
    </location>
</feature>
<name>F0ZSU1_DICPU</name>
<feature type="region of interest" description="Disordered" evidence="7">
    <location>
        <begin position="1"/>
        <end position="50"/>
    </location>
</feature>
<feature type="compositionally biased region" description="Basic and acidic residues" evidence="7">
    <location>
        <begin position="20"/>
        <end position="39"/>
    </location>
</feature>
<feature type="compositionally biased region" description="Polar residues" evidence="7">
    <location>
        <begin position="1"/>
        <end position="14"/>
    </location>
</feature>
<keyword evidence="5" id="KW-0508">mRNA splicing</keyword>
<evidence type="ECO:0000256" key="6">
    <source>
        <dbReference type="PROSITE-ProRule" id="PRU00176"/>
    </source>
</evidence>
<dbReference type="eggNOG" id="KOG1548">
    <property type="taxonomic scope" value="Eukaryota"/>
</dbReference>
<evidence type="ECO:0000313" key="10">
    <source>
        <dbReference type="Proteomes" id="UP000001064"/>
    </source>
</evidence>
<dbReference type="EMBL" id="GL871164">
    <property type="protein sequence ID" value="EGC32981.1"/>
    <property type="molecule type" value="Genomic_DNA"/>
</dbReference>
<dbReference type="GO" id="GO:0005684">
    <property type="term" value="C:U2-type spliceosomal complex"/>
    <property type="evidence" value="ECO:0000318"/>
    <property type="project" value="GO_Central"/>
</dbReference>
<dbReference type="PROSITE" id="PS50102">
    <property type="entry name" value="RRM"/>
    <property type="match status" value="2"/>
</dbReference>
<dbReference type="InterPro" id="IPR000504">
    <property type="entry name" value="RRM_dom"/>
</dbReference>
<feature type="domain" description="RRM" evidence="8">
    <location>
        <begin position="112"/>
        <end position="199"/>
    </location>
</feature>
<protein>
    <recommendedName>
        <fullName evidence="8">RRM domain-containing protein</fullName>
    </recommendedName>
</protein>
<dbReference type="VEuPathDB" id="AmoebaDB:DICPUDRAFT_155008"/>
<evidence type="ECO:0000256" key="7">
    <source>
        <dbReference type="SAM" id="MobiDB-lite"/>
    </source>
</evidence>
<keyword evidence="3" id="KW-0677">Repeat</keyword>
<dbReference type="FunFam" id="3.30.70.330:FF:000105">
    <property type="entry name" value="HIV Tat-specific factor 1 homolog"/>
    <property type="match status" value="1"/>
</dbReference>
<dbReference type="FunCoup" id="F0ZSU1">
    <property type="interactions" value="62"/>
</dbReference>
<dbReference type="PANTHER" id="PTHR15608:SF0">
    <property type="entry name" value="HIV TAT-SPECIFIC FACTOR 1"/>
    <property type="match status" value="1"/>
</dbReference>
<evidence type="ECO:0000313" key="9">
    <source>
        <dbReference type="EMBL" id="EGC32981.1"/>
    </source>
</evidence>
<organism evidence="9 10">
    <name type="scientific">Dictyostelium purpureum</name>
    <name type="common">Slime mold</name>
    <dbReference type="NCBI Taxonomy" id="5786"/>
    <lineage>
        <taxon>Eukaryota</taxon>
        <taxon>Amoebozoa</taxon>
        <taxon>Evosea</taxon>
        <taxon>Eumycetozoa</taxon>
        <taxon>Dictyostelia</taxon>
        <taxon>Dictyosteliales</taxon>
        <taxon>Dictyosteliaceae</taxon>
        <taxon>Dictyostelium</taxon>
    </lineage>
</organism>
<keyword evidence="10" id="KW-1185">Reference proteome</keyword>
<dbReference type="OMA" id="IVISKPM"/>
<reference evidence="10" key="1">
    <citation type="journal article" date="2011" name="Genome Biol.">
        <title>Comparative genomics of the social amoebae Dictyostelium discoideum and Dictyostelium purpureum.</title>
        <authorList>
            <consortium name="US DOE Joint Genome Institute (JGI-PGF)"/>
            <person name="Sucgang R."/>
            <person name="Kuo A."/>
            <person name="Tian X."/>
            <person name="Salerno W."/>
            <person name="Parikh A."/>
            <person name="Feasley C.L."/>
            <person name="Dalin E."/>
            <person name="Tu H."/>
            <person name="Huang E."/>
            <person name="Barry K."/>
            <person name="Lindquist E."/>
            <person name="Shapiro H."/>
            <person name="Bruce D."/>
            <person name="Schmutz J."/>
            <person name="Salamov A."/>
            <person name="Fey P."/>
            <person name="Gaudet P."/>
            <person name="Anjard C."/>
            <person name="Babu M.M."/>
            <person name="Basu S."/>
            <person name="Bushmanova Y."/>
            <person name="van der Wel H."/>
            <person name="Katoh-Kurasawa M."/>
            <person name="Dinh C."/>
            <person name="Coutinho P.M."/>
            <person name="Saito T."/>
            <person name="Elias M."/>
            <person name="Schaap P."/>
            <person name="Kay R.R."/>
            <person name="Henrissat B."/>
            <person name="Eichinger L."/>
            <person name="Rivero F."/>
            <person name="Putnam N.H."/>
            <person name="West C.M."/>
            <person name="Loomis W.F."/>
            <person name="Chisholm R.L."/>
            <person name="Shaulsky G."/>
            <person name="Strassmann J.E."/>
            <person name="Queller D.C."/>
            <person name="Kuspa A."/>
            <person name="Grigoriev I.V."/>
        </authorList>
    </citation>
    <scope>NUCLEOTIDE SEQUENCE [LARGE SCALE GENOMIC DNA]</scope>
    <source>
        <strain evidence="10">QSDP1</strain>
    </source>
</reference>
<dbReference type="GO" id="GO:0003723">
    <property type="term" value="F:RNA binding"/>
    <property type="evidence" value="ECO:0000318"/>
    <property type="project" value="GO_Central"/>
</dbReference>
<dbReference type="SUPFAM" id="SSF54928">
    <property type="entry name" value="RNA-binding domain, RBD"/>
    <property type="match status" value="2"/>
</dbReference>
<dbReference type="STRING" id="5786.F0ZSU1"/>
<dbReference type="FunFam" id="3.30.70.330:FF:002040">
    <property type="match status" value="1"/>
</dbReference>
<keyword evidence="2" id="KW-0507">mRNA processing</keyword>
<evidence type="ECO:0000256" key="5">
    <source>
        <dbReference type="ARBA" id="ARBA00023187"/>
    </source>
</evidence>
<keyword evidence="4 6" id="KW-0694">RNA-binding</keyword>
<dbReference type="Proteomes" id="UP000001064">
    <property type="component" value="Unassembled WGS sequence"/>
</dbReference>
<dbReference type="RefSeq" id="XP_003290499.1">
    <property type="nucleotide sequence ID" value="XM_003290451.1"/>
</dbReference>
<evidence type="ECO:0000256" key="1">
    <source>
        <dbReference type="ARBA" id="ARBA00007747"/>
    </source>
</evidence>
<dbReference type="OrthoDB" id="10258585at2759"/>
<dbReference type="GO" id="GO:0000398">
    <property type="term" value="P:mRNA splicing, via spliceosome"/>
    <property type="evidence" value="ECO:0007669"/>
    <property type="project" value="UniProtKB-ARBA"/>
</dbReference>
<dbReference type="KEGG" id="dpp:DICPUDRAFT_155008"/>
<dbReference type="InParanoid" id="F0ZSU1"/>